<protein>
    <recommendedName>
        <fullName evidence="11">Enoyl reductase (ER) domain-containing protein</fullName>
    </recommendedName>
</protein>
<evidence type="ECO:0000256" key="4">
    <source>
        <dbReference type="ARBA" id="ARBA00022723"/>
    </source>
</evidence>
<accession>A0A5P1E2Y2</accession>
<dbReference type="AlphaFoldDB" id="A0A5P1E2Y2"/>
<evidence type="ECO:0000256" key="7">
    <source>
        <dbReference type="ARBA" id="ARBA00023027"/>
    </source>
</evidence>
<dbReference type="FunFam" id="3.40.50.720:FF:000003">
    <property type="entry name" value="S-(hydroxymethyl)glutathione dehydrogenase"/>
    <property type="match status" value="1"/>
</dbReference>
<dbReference type="GO" id="GO:0005829">
    <property type="term" value="C:cytosol"/>
    <property type="evidence" value="ECO:0007669"/>
    <property type="project" value="TreeGrafter"/>
</dbReference>
<evidence type="ECO:0000313" key="12">
    <source>
        <dbReference type="EMBL" id="ONK55805.1"/>
    </source>
</evidence>
<evidence type="ECO:0000256" key="3">
    <source>
        <dbReference type="ARBA" id="ARBA00011738"/>
    </source>
</evidence>
<proteinExistence type="inferred from homology"/>
<dbReference type="InterPro" id="IPR020843">
    <property type="entry name" value="ER"/>
</dbReference>
<dbReference type="InterPro" id="IPR002328">
    <property type="entry name" value="ADH_Zn_CS"/>
</dbReference>
<dbReference type="Gene3D" id="3.40.50.720">
    <property type="entry name" value="NAD(P)-binding Rossmann-like Domain"/>
    <property type="match status" value="1"/>
</dbReference>
<dbReference type="InterPro" id="IPR011032">
    <property type="entry name" value="GroES-like_sf"/>
</dbReference>
<dbReference type="Proteomes" id="UP000243459">
    <property type="component" value="Chromosome 10"/>
</dbReference>
<evidence type="ECO:0000313" key="13">
    <source>
        <dbReference type="Proteomes" id="UP000243459"/>
    </source>
</evidence>
<evidence type="ECO:0000256" key="5">
    <source>
        <dbReference type="ARBA" id="ARBA00022833"/>
    </source>
</evidence>
<comment type="subunit">
    <text evidence="3">Homodimer.</text>
</comment>
<name>A0A5P1E2Y2_ASPOF</name>
<dbReference type="Gene3D" id="3.90.180.10">
    <property type="entry name" value="Medium-chain alcohol dehydrogenases, catalytic domain"/>
    <property type="match status" value="1"/>
</dbReference>
<keyword evidence="5 10" id="KW-0862">Zinc</keyword>
<evidence type="ECO:0000256" key="1">
    <source>
        <dbReference type="ARBA" id="ARBA00001947"/>
    </source>
</evidence>
<dbReference type="GO" id="GO:0004022">
    <property type="term" value="F:alcohol dehydrogenase (NAD+) activity"/>
    <property type="evidence" value="ECO:0007669"/>
    <property type="project" value="UniProtKB-EC"/>
</dbReference>
<dbReference type="FunFam" id="3.90.180.10:FF:000007">
    <property type="entry name" value="Alcohol dehydrogenase 6"/>
    <property type="match status" value="1"/>
</dbReference>
<evidence type="ECO:0000256" key="6">
    <source>
        <dbReference type="ARBA" id="ARBA00023002"/>
    </source>
</evidence>
<reference evidence="13" key="1">
    <citation type="journal article" date="2017" name="Nat. Commun.">
        <title>The asparagus genome sheds light on the origin and evolution of a young Y chromosome.</title>
        <authorList>
            <person name="Harkess A."/>
            <person name="Zhou J."/>
            <person name="Xu C."/>
            <person name="Bowers J.E."/>
            <person name="Van der Hulst R."/>
            <person name="Ayyampalayam S."/>
            <person name="Mercati F."/>
            <person name="Riccardi P."/>
            <person name="McKain M.R."/>
            <person name="Kakrana A."/>
            <person name="Tang H."/>
            <person name="Ray J."/>
            <person name="Groenendijk J."/>
            <person name="Arikit S."/>
            <person name="Mathioni S.M."/>
            <person name="Nakano M."/>
            <person name="Shan H."/>
            <person name="Telgmann-Rauber A."/>
            <person name="Kanno A."/>
            <person name="Yue Z."/>
            <person name="Chen H."/>
            <person name="Li W."/>
            <person name="Chen Y."/>
            <person name="Xu X."/>
            <person name="Zhang Y."/>
            <person name="Luo S."/>
            <person name="Chen H."/>
            <person name="Gao J."/>
            <person name="Mao Z."/>
            <person name="Pires J.C."/>
            <person name="Luo M."/>
            <person name="Kudrna D."/>
            <person name="Wing R.A."/>
            <person name="Meyers B.C."/>
            <person name="Yi K."/>
            <person name="Kong H."/>
            <person name="Lavrijsen P."/>
            <person name="Sunseri F."/>
            <person name="Falavigna A."/>
            <person name="Ye Y."/>
            <person name="Leebens-Mack J.H."/>
            <person name="Chen G."/>
        </authorList>
    </citation>
    <scope>NUCLEOTIDE SEQUENCE [LARGE SCALE GENOMIC DNA]</scope>
    <source>
        <strain evidence="13">cv. DH0086</strain>
    </source>
</reference>
<dbReference type="SUPFAM" id="SSF51735">
    <property type="entry name" value="NAD(P)-binding Rossmann-fold domains"/>
    <property type="match status" value="1"/>
</dbReference>
<comment type="cofactor">
    <cofactor evidence="1 10">
        <name>Zn(2+)</name>
        <dbReference type="ChEBI" id="CHEBI:29105"/>
    </cofactor>
</comment>
<dbReference type="InterPro" id="IPR013149">
    <property type="entry name" value="ADH-like_C"/>
</dbReference>
<dbReference type="PANTHER" id="PTHR43880:SF38">
    <property type="entry name" value="ALCOHOL DEHYDROGENASE-RELATED"/>
    <property type="match status" value="1"/>
</dbReference>
<keyword evidence="6" id="KW-0560">Oxidoreductase</keyword>
<dbReference type="Pfam" id="PF08240">
    <property type="entry name" value="ADH_N"/>
    <property type="match status" value="1"/>
</dbReference>
<evidence type="ECO:0000256" key="10">
    <source>
        <dbReference type="RuleBase" id="RU361277"/>
    </source>
</evidence>
<dbReference type="InterPro" id="IPR036291">
    <property type="entry name" value="NAD(P)-bd_dom_sf"/>
</dbReference>
<keyword evidence="7" id="KW-0520">NAD</keyword>
<dbReference type="GO" id="GO:0008270">
    <property type="term" value="F:zinc ion binding"/>
    <property type="evidence" value="ECO:0007669"/>
    <property type="project" value="InterPro"/>
</dbReference>
<keyword evidence="4 10" id="KW-0479">Metal-binding</keyword>
<evidence type="ECO:0000256" key="2">
    <source>
        <dbReference type="ARBA" id="ARBA00010902"/>
    </source>
</evidence>
<feature type="domain" description="Enoyl reductase (ER)" evidence="11">
    <location>
        <begin position="18"/>
        <end position="374"/>
    </location>
</feature>
<dbReference type="SMART" id="SM00829">
    <property type="entry name" value="PKS_ER"/>
    <property type="match status" value="1"/>
</dbReference>
<dbReference type="CDD" id="cd08277">
    <property type="entry name" value="liver_alcohol_DH_like"/>
    <property type="match status" value="1"/>
</dbReference>
<dbReference type="OMA" id="PTHVAEC"/>
<organism evidence="12 13">
    <name type="scientific">Asparagus officinalis</name>
    <name type="common">Garden asparagus</name>
    <dbReference type="NCBI Taxonomy" id="4686"/>
    <lineage>
        <taxon>Eukaryota</taxon>
        <taxon>Viridiplantae</taxon>
        <taxon>Streptophyta</taxon>
        <taxon>Embryophyta</taxon>
        <taxon>Tracheophyta</taxon>
        <taxon>Spermatophyta</taxon>
        <taxon>Magnoliopsida</taxon>
        <taxon>Liliopsida</taxon>
        <taxon>Asparagales</taxon>
        <taxon>Asparagaceae</taxon>
        <taxon>Asparagoideae</taxon>
        <taxon>Asparagus</taxon>
    </lineage>
</organism>
<dbReference type="Gramene" id="ONK55805">
    <property type="protein sequence ID" value="ONK55805"/>
    <property type="gene ID" value="A4U43_C10F1160"/>
</dbReference>
<dbReference type="OrthoDB" id="781646at2759"/>
<evidence type="ECO:0000256" key="8">
    <source>
        <dbReference type="ARBA" id="ARBA00049164"/>
    </source>
</evidence>
<comment type="catalytic activity">
    <reaction evidence="8">
        <text>a secondary alcohol + NAD(+) = a ketone + NADH + H(+)</text>
        <dbReference type="Rhea" id="RHEA:10740"/>
        <dbReference type="ChEBI" id="CHEBI:15378"/>
        <dbReference type="ChEBI" id="CHEBI:17087"/>
        <dbReference type="ChEBI" id="CHEBI:35681"/>
        <dbReference type="ChEBI" id="CHEBI:57540"/>
        <dbReference type="ChEBI" id="CHEBI:57945"/>
        <dbReference type="EC" id="1.1.1.1"/>
    </reaction>
</comment>
<evidence type="ECO:0000259" key="11">
    <source>
        <dbReference type="SMART" id="SM00829"/>
    </source>
</evidence>
<dbReference type="PANTHER" id="PTHR43880">
    <property type="entry name" value="ALCOHOL DEHYDROGENASE"/>
    <property type="match status" value="1"/>
</dbReference>
<dbReference type="SUPFAM" id="SSF50129">
    <property type="entry name" value="GroES-like"/>
    <property type="match status" value="2"/>
</dbReference>
<dbReference type="PROSITE" id="PS00059">
    <property type="entry name" value="ADH_ZINC"/>
    <property type="match status" value="1"/>
</dbReference>
<dbReference type="GO" id="GO:0051903">
    <property type="term" value="F:S-(hydroxymethyl)glutathione dehydrogenase [NAD(P)+] activity"/>
    <property type="evidence" value="ECO:0007669"/>
    <property type="project" value="TreeGrafter"/>
</dbReference>
<keyword evidence="13" id="KW-1185">Reference proteome</keyword>
<gene>
    <name evidence="12" type="ORF">A4U43_C10F1160</name>
</gene>
<dbReference type="Pfam" id="PF00107">
    <property type="entry name" value="ADH_zinc_N"/>
    <property type="match status" value="1"/>
</dbReference>
<comment type="catalytic activity">
    <reaction evidence="9">
        <text>a primary alcohol + NAD(+) = an aldehyde + NADH + H(+)</text>
        <dbReference type="Rhea" id="RHEA:10736"/>
        <dbReference type="ChEBI" id="CHEBI:15378"/>
        <dbReference type="ChEBI" id="CHEBI:15734"/>
        <dbReference type="ChEBI" id="CHEBI:17478"/>
        <dbReference type="ChEBI" id="CHEBI:57540"/>
        <dbReference type="ChEBI" id="CHEBI:57945"/>
        <dbReference type="EC" id="1.1.1.1"/>
    </reaction>
</comment>
<dbReference type="EMBL" id="CM007390">
    <property type="protein sequence ID" value="ONK55805.1"/>
    <property type="molecule type" value="Genomic_DNA"/>
</dbReference>
<dbReference type="InterPro" id="IPR013154">
    <property type="entry name" value="ADH-like_N"/>
</dbReference>
<sequence length="379" mass="40788">MASKVPQTIRCKAAICWGPEEPLTVEEIEVEPPRSSEVRIRILCASLCHTDQSCWKGYLGPLYPRVLGHEGVGVIESVGEGVDGLDEGDLVMPSFVGECGDCRNCSSNKTNLCFRYPVALDGLMPDATARMSVEGKKLYHLFSCSTFAEYTVVNVNYVVRVDPRLEPSHISLLSCGFTTGFGAAWKEAGVDRGSSVAVFGLGGVGIGAVAAAKLLGASKIIGVDLNDKRKEKAEFYGMTDFINPKKNDGKTTVEIIREMTEGVGVDYSIECTGAAAVTSEAFESTVMGRGVTVLLGVTPEQHASVDRTALLYGRTVKGALYGGVKLRSDLLSIIGKCISKEIKLDELITHRVGLDDINRAFELMKDADCLKVVIEISDM</sequence>
<dbReference type="GO" id="GO:0046294">
    <property type="term" value="P:formaldehyde catabolic process"/>
    <property type="evidence" value="ECO:0007669"/>
    <property type="project" value="TreeGrafter"/>
</dbReference>
<evidence type="ECO:0000256" key="9">
    <source>
        <dbReference type="ARBA" id="ARBA00049243"/>
    </source>
</evidence>
<comment type="similarity">
    <text evidence="2">Belongs to the zinc-containing alcohol dehydrogenase family. Class-III subfamily.</text>
</comment>